<keyword evidence="2" id="KW-1185">Reference proteome</keyword>
<reference evidence="1" key="1">
    <citation type="submission" date="2020-06" db="EMBL/GenBank/DDBJ databases">
        <title>A novel thermopfilic bacterium from Erzurum, Turkey.</title>
        <authorList>
            <person name="Adiguzel A."/>
            <person name="Ay H."/>
            <person name="Baltaci M.O."/>
        </authorList>
    </citation>
    <scope>NUCLEOTIDE SEQUENCE</scope>
    <source>
        <strain evidence="1">P2</strain>
    </source>
</reference>
<proteinExistence type="predicted"/>
<name>A0A8J8KAI6_9BACI</name>
<dbReference type="Proteomes" id="UP000625804">
    <property type="component" value="Unassembled WGS sequence"/>
</dbReference>
<organism evidence="1 2">
    <name type="scientific">Calidifontibacillus erzurumensis</name>
    <dbReference type="NCBI Taxonomy" id="2741433"/>
    <lineage>
        <taxon>Bacteria</taxon>
        <taxon>Bacillati</taxon>
        <taxon>Bacillota</taxon>
        <taxon>Bacilli</taxon>
        <taxon>Bacillales</taxon>
        <taxon>Bacillaceae</taxon>
        <taxon>Calidifontibacillus/Schinkia group</taxon>
        <taxon>Calidifontibacillus</taxon>
    </lineage>
</organism>
<accession>A0A8J8KAI6</accession>
<comment type="caution">
    <text evidence="1">The sequence shown here is derived from an EMBL/GenBank/DDBJ whole genome shotgun (WGS) entry which is preliminary data.</text>
</comment>
<sequence>MRDRWLKWMIGIGSITTFTLFLQSINTDGEKETEKYILKENNNFSQKDLAIDKEEREKQLMALDWDETNWDIEYRNDVIIANPKSGWPYMDHAEQRTRRS</sequence>
<evidence type="ECO:0000313" key="2">
    <source>
        <dbReference type="Proteomes" id="UP000625804"/>
    </source>
</evidence>
<dbReference type="EMBL" id="JABTTE010000003">
    <property type="protein sequence ID" value="NSL50859.1"/>
    <property type="molecule type" value="Genomic_DNA"/>
</dbReference>
<protein>
    <submittedName>
        <fullName evidence="1">Uncharacterized protein</fullName>
    </submittedName>
</protein>
<evidence type="ECO:0000313" key="1">
    <source>
        <dbReference type="EMBL" id="NSL50859.1"/>
    </source>
</evidence>
<gene>
    <name evidence="1" type="ORF">HR057_03650</name>
</gene>
<dbReference type="AlphaFoldDB" id="A0A8J8KAI6"/>